<name>A0AAD2CS35_9STRA</name>
<evidence type="ECO:0000313" key="4">
    <source>
        <dbReference type="Proteomes" id="UP001295423"/>
    </source>
</evidence>
<protein>
    <submittedName>
        <fullName evidence="3">Uncharacterized protein</fullName>
    </submittedName>
</protein>
<sequence length="545" mass="59399">MIHRSYISIAQVASFLSTTLAFLLPCISYALSSRQHTIRNFQVAASNRIPFSRRQQCPITSRPPQRIASKRSRLLAADSDEPVTANSYESSSNAIPIDGSMWPDRFPAQDHCSRCGLCETSFVSKVTDACAFLGEGMARMDSMEPKVHGRSRVLDDLAWSSSADYSSSIKDEGRFGVLQEPIQLAKGTETQAQWTGCVTGIALAMLESNMVDAVVCIASQNDDSSASSWAVPEPILARTSEEVLRGRGVKPALAPSLKVLDQIKNDSTIQKLLFCGVGCAVQAFRAIQDDLKLKEVYVLGTNCADNSPTPEAANNFIEQGLSVKSESVLGYEFMQDFKVHVKTTDSYVTKPYFSLPGTIAEPSIAKSCLACFDYTNGLADVVVGYMGAPLDSNSRMDESFQTIAIRNERGVQMVQTAVKASRLKLHGTAPGKGGHESLSSATVAADSIVLSMVGEKDPPEQGMPALMGEIMAFAMRNLGPKGINFARYSVDYHLLRNYLHILNEWGEARTTMALPASAKEIVEHYLQTDSSFQEIVTKIRAKAKR</sequence>
<feature type="domain" description="Coenzyme F420 hydrogenase/dehydrogenase beta subunit C-terminal" evidence="2">
    <location>
        <begin position="270"/>
        <end position="426"/>
    </location>
</feature>
<reference evidence="3" key="1">
    <citation type="submission" date="2023-08" db="EMBL/GenBank/DDBJ databases">
        <authorList>
            <person name="Audoor S."/>
            <person name="Bilcke G."/>
        </authorList>
    </citation>
    <scope>NUCLEOTIDE SEQUENCE</scope>
</reference>
<dbReference type="InterPro" id="IPR007525">
    <property type="entry name" value="FrhB_FdhB_C"/>
</dbReference>
<evidence type="ECO:0000313" key="3">
    <source>
        <dbReference type="EMBL" id="CAJ1944443.1"/>
    </source>
</evidence>
<dbReference type="Pfam" id="PF04422">
    <property type="entry name" value="FrhB_FdhB_N"/>
    <property type="match status" value="1"/>
</dbReference>
<gene>
    <name evidence="3" type="ORF">CYCCA115_LOCUS8890</name>
</gene>
<keyword evidence="4" id="KW-1185">Reference proteome</keyword>
<dbReference type="PANTHER" id="PTHR31332:SF0">
    <property type="entry name" value="7-HYDROXYMETHYL CHLOROPHYLL A REDUCTASE, CHLOROPLASTIC"/>
    <property type="match status" value="1"/>
</dbReference>
<evidence type="ECO:0000259" key="1">
    <source>
        <dbReference type="Pfam" id="PF04422"/>
    </source>
</evidence>
<dbReference type="EMBL" id="CAKOGP040001224">
    <property type="protein sequence ID" value="CAJ1944443.1"/>
    <property type="molecule type" value="Genomic_DNA"/>
</dbReference>
<proteinExistence type="predicted"/>
<dbReference type="Pfam" id="PF04432">
    <property type="entry name" value="FrhB_FdhB_C"/>
    <property type="match status" value="1"/>
</dbReference>
<evidence type="ECO:0000259" key="2">
    <source>
        <dbReference type="Pfam" id="PF04432"/>
    </source>
</evidence>
<dbReference type="PANTHER" id="PTHR31332">
    <property type="entry name" value="7-HYDROXYMETHYL CHLOROPHYLL A REDUCTASE, CHLOROPLASTIC"/>
    <property type="match status" value="1"/>
</dbReference>
<dbReference type="InterPro" id="IPR007516">
    <property type="entry name" value="Co_F420_Hydgase/DH_bsu_N"/>
</dbReference>
<dbReference type="InterPro" id="IPR045220">
    <property type="entry name" value="FRHB/FDHB/HCAR-like"/>
</dbReference>
<feature type="domain" description="Coenzyme F420 hydrogenase/dehydrogenase beta subunit N-terminal" evidence="1">
    <location>
        <begin position="190"/>
        <end position="260"/>
    </location>
</feature>
<accession>A0AAD2CS35</accession>
<dbReference type="AlphaFoldDB" id="A0AAD2CS35"/>
<dbReference type="Proteomes" id="UP001295423">
    <property type="component" value="Unassembled WGS sequence"/>
</dbReference>
<dbReference type="GO" id="GO:0052592">
    <property type="term" value="F:oxidoreductase activity, acting on CH or CH2 groups, with an iron-sulfur protein as acceptor"/>
    <property type="evidence" value="ECO:0007669"/>
    <property type="project" value="TreeGrafter"/>
</dbReference>
<comment type="caution">
    <text evidence="3">The sequence shown here is derived from an EMBL/GenBank/DDBJ whole genome shotgun (WGS) entry which is preliminary data.</text>
</comment>
<organism evidence="3 4">
    <name type="scientific">Cylindrotheca closterium</name>
    <dbReference type="NCBI Taxonomy" id="2856"/>
    <lineage>
        <taxon>Eukaryota</taxon>
        <taxon>Sar</taxon>
        <taxon>Stramenopiles</taxon>
        <taxon>Ochrophyta</taxon>
        <taxon>Bacillariophyta</taxon>
        <taxon>Bacillariophyceae</taxon>
        <taxon>Bacillariophycidae</taxon>
        <taxon>Bacillariales</taxon>
        <taxon>Bacillariaceae</taxon>
        <taxon>Cylindrotheca</taxon>
    </lineage>
</organism>